<dbReference type="KEGG" id="pswu:SY83_22330"/>
<accession>A0A172TNA3</accession>
<dbReference type="Pfam" id="PF08868">
    <property type="entry name" value="YugN"/>
    <property type="match status" value="1"/>
</dbReference>
<dbReference type="STRING" id="1178515.SY83_22330"/>
<evidence type="ECO:0008006" key="3">
    <source>
        <dbReference type="Google" id="ProtNLM"/>
    </source>
</evidence>
<keyword evidence="2" id="KW-1185">Reference proteome</keyword>
<name>A0A172TNA3_9BACL</name>
<evidence type="ECO:0000313" key="1">
    <source>
        <dbReference type="EMBL" id="ANE48569.1"/>
    </source>
</evidence>
<dbReference type="SUPFAM" id="SSF160755">
    <property type="entry name" value="YugN-like"/>
    <property type="match status" value="1"/>
</dbReference>
<dbReference type="Gene3D" id="3.30.310.100">
    <property type="entry name" value="YugN-like"/>
    <property type="match status" value="1"/>
</dbReference>
<evidence type="ECO:0000313" key="2">
    <source>
        <dbReference type="Proteomes" id="UP000076927"/>
    </source>
</evidence>
<dbReference type="InterPro" id="IPR036491">
    <property type="entry name" value="YugN-like_sf"/>
</dbReference>
<dbReference type="OrthoDB" id="2988890at2"/>
<proteinExistence type="predicted"/>
<dbReference type="Proteomes" id="UP000076927">
    <property type="component" value="Chromosome"/>
</dbReference>
<protein>
    <recommendedName>
        <fullName evidence="3">YugN-like family protein</fullName>
    </recommendedName>
</protein>
<dbReference type="PATRIC" id="fig|1178515.4.peg.4528"/>
<sequence length="139" mass="15717">MITLTSQLENKELAYNDANTYLSRHGFSLGGGWDYKQGVFDHALDEANKVWLRIPFEVTRGELDVDADASDAQVKLGTPYVLRHVYREDDNPDPDAQPKIAGALFDQFQKPLNPDANIDDKWLNQAKEHLSKAESQFPV</sequence>
<gene>
    <name evidence="1" type="ORF">SY83_22330</name>
</gene>
<dbReference type="EMBL" id="CP011388">
    <property type="protein sequence ID" value="ANE48569.1"/>
    <property type="molecule type" value="Genomic_DNA"/>
</dbReference>
<dbReference type="RefSeq" id="WP_068610585.1">
    <property type="nucleotide sequence ID" value="NZ_CP011388.1"/>
</dbReference>
<dbReference type="AlphaFoldDB" id="A0A172TNA3"/>
<reference evidence="1 2" key="1">
    <citation type="submission" date="2015-01" db="EMBL/GenBank/DDBJ databases">
        <title>Paenibacillus swuensis/DY6/whole genome sequencing.</title>
        <authorList>
            <person name="Kim M.K."/>
            <person name="Srinivasan S."/>
            <person name="Lee J.-J."/>
        </authorList>
    </citation>
    <scope>NUCLEOTIDE SEQUENCE [LARGE SCALE GENOMIC DNA]</scope>
    <source>
        <strain evidence="1 2">DY6</strain>
    </source>
</reference>
<organism evidence="1 2">
    <name type="scientific">Paenibacillus swuensis</name>
    <dbReference type="NCBI Taxonomy" id="1178515"/>
    <lineage>
        <taxon>Bacteria</taxon>
        <taxon>Bacillati</taxon>
        <taxon>Bacillota</taxon>
        <taxon>Bacilli</taxon>
        <taxon>Bacillales</taxon>
        <taxon>Paenibacillaceae</taxon>
        <taxon>Paenibacillus</taxon>
    </lineage>
</organism>
<dbReference type="InterPro" id="IPR014967">
    <property type="entry name" value="Uncharacterised_YugN-like"/>
</dbReference>